<dbReference type="PROSITE" id="PS51194">
    <property type="entry name" value="HELICASE_CTER"/>
    <property type="match status" value="1"/>
</dbReference>
<dbReference type="SUPFAM" id="SSF52540">
    <property type="entry name" value="P-loop containing nucleoside triphosphate hydrolases"/>
    <property type="match status" value="2"/>
</dbReference>
<dbReference type="PROSITE" id="PS50966">
    <property type="entry name" value="ZF_SWIM"/>
    <property type="match status" value="2"/>
</dbReference>
<dbReference type="InterPro" id="IPR014001">
    <property type="entry name" value="Helicase_ATP-bd"/>
</dbReference>
<protein>
    <submittedName>
        <fullName evidence="6">DEAD/DEAH box helicase family protein</fullName>
    </submittedName>
</protein>
<dbReference type="RefSeq" id="WP_216713536.1">
    <property type="nucleotide sequence ID" value="NZ_JACVEL010000002.1"/>
</dbReference>
<evidence type="ECO:0000256" key="1">
    <source>
        <dbReference type="ARBA" id="ARBA00022801"/>
    </source>
</evidence>
<dbReference type="InterPro" id="IPR000330">
    <property type="entry name" value="SNF2_N"/>
</dbReference>
<feature type="domain" description="SWIM-type" evidence="3">
    <location>
        <begin position="170"/>
        <end position="206"/>
    </location>
</feature>
<evidence type="ECO:0000313" key="7">
    <source>
        <dbReference type="Proteomes" id="UP000652681"/>
    </source>
</evidence>
<comment type="caution">
    <text evidence="6">The sequence shown here is derived from an EMBL/GenBank/DDBJ whole genome shotgun (WGS) entry which is preliminary data.</text>
</comment>
<keyword evidence="1" id="KW-0378">Hydrolase</keyword>
<keyword evidence="2" id="KW-0479">Metal-binding</keyword>
<dbReference type="Gene3D" id="3.40.50.10810">
    <property type="entry name" value="Tandem AAA-ATPase domain"/>
    <property type="match status" value="1"/>
</dbReference>
<dbReference type="Pfam" id="PF00271">
    <property type="entry name" value="Helicase_C"/>
    <property type="match status" value="1"/>
</dbReference>
<dbReference type="GO" id="GO:0008270">
    <property type="term" value="F:zinc ion binding"/>
    <property type="evidence" value="ECO:0007669"/>
    <property type="project" value="UniProtKB-KW"/>
</dbReference>
<dbReference type="CDD" id="cd18012">
    <property type="entry name" value="DEXQc_arch_SWI2_SNF2"/>
    <property type="match status" value="1"/>
</dbReference>
<dbReference type="PANTHER" id="PTHR10799">
    <property type="entry name" value="SNF2/RAD54 HELICASE FAMILY"/>
    <property type="match status" value="1"/>
</dbReference>
<accession>A0A8J6TZ19</accession>
<dbReference type="AlphaFoldDB" id="A0A8J6TZ19"/>
<sequence length="1214" mass="140964">MNFNFPPFESFISNYTTQNSRSEAEVVAVRELELQEGQIKARLEDGTTYAVHINFNQKKVLNAACSCLYSQAGYCKHIIRALTYADGLLPKQSKEKRKQEVVPLVEIKKDKTGFTIEHQDLLQLSEEEIVSVSQGIQKNNTWGSRMDFREAKLGNHRIEAKIYQGYSDEWTVVIEQANGHLSLACTCYNPSKKLCAHIHFAIAEIRNTNELQLPFNDEQRFDFLRKYAAKMGLTNLGNPDDLFELKFDYGRIHVHPRYTLLSLTAYEKQELKRQLIPEFQFPKLNNAEKKEFVLVETSNYSKELVFTLMEAPLSKSGELKSPVEKVTLQEKMRQHTNQDELLFFSALMQQDVYGAKPFLYQDIVRNPLHFPFYFNANSWDTKRVNVKNLELITVQPGNPEATLFVRQSGDFYVLTCEVTIGHKTFQSKNIHLSGSFFRSAEKLFFVNNETVVQVLHFFKSKNHEIFIHRTQFESFREEFLNPLEQRITVSYSFVKKAPAKVIKERSLNQVSEHLIYLSESDDYILITPVICYGEVEVAVLSRRTVYTENPDGTLYSVERNEAAERKFLRSIQAQHPSFEAFPQTEFFYLHKQEFLDQGWFIDAFEEWRSNQYAILGFSQLKNNRYNAHKMNVQTQIISGIDWFDVKINVSFGKQQAGLKEIQKSILNKTRFVQLGDGTQGILPQEWIEKFGHYFRSGEIKNDTIQVHKSNFKRIDELFEREVLSREAQLEIDQYKQKLENFHSIRKVQVPEKLNATLRDYQKEGLNWLHFLDEFSFGGCLADDMGLGKTIQIIAYFLTRHEKGNTRPNLVIVPTSLLFNWQREMDKFAPHLNYIALHGTNRETYTVDFNLYDVVLTTYGTLLSDVEELKKQRFDCLVLDESQAIKNPDSKRYKAVRLLDARQRLVVTGTPLENNTFDLYAQLSFAMPGLLGSAKRFAADYSTPIDKFQDTARAKELQQKIHPFVLRRTKKQVAAELPEKTEMVVYCEMDTEQRRVYDTYKIEFQKYLAGLSEEELQASGLHVLQGLAKLRQICNSPALLSDDEFYGDQSAKLDELMAQINNLKEAHKILVFSQFVGMLDLIKKRLDDHKIRYAYLTGQTKKREEQVEIFQTDETVRVFLISLKAGGTGLNLTRAEYVFLVDPWWNPAVENQAIDRAHRIGQTNKVVAVRLITPGTIEEKIMELQQRKRQLADELVHTDNSMLKQLSKEELMKLM</sequence>
<name>A0A8J6TZ19_9FLAO</name>
<organism evidence="6 7">
    <name type="scientific">Taishania pollutisoli</name>
    <dbReference type="NCBI Taxonomy" id="2766479"/>
    <lineage>
        <taxon>Bacteria</taxon>
        <taxon>Pseudomonadati</taxon>
        <taxon>Bacteroidota</taxon>
        <taxon>Flavobacteriia</taxon>
        <taxon>Flavobacteriales</taxon>
        <taxon>Crocinitomicaceae</taxon>
        <taxon>Taishania</taxon>
    </lineage>
</organism>
<evidence type="ECO:0000259" key="5">
    <source>
        <dbReference type="PROSITE" id="PS51194"/>
    </source>
</evidence>
<keyword evidence="2" id="KW-0863">Zinc-finger</keyword>
<dbReference type="InterPro" id="IPR049730">
    <property type="entry name" value="SNF2/RAD54-like_C"/>
</dbReference>
<keyword evidence="7" id="KW-1185">Reference proteome</keyword>
<feature type="domain" description="Helicase ATP-binding" evidence="4">
    <location>
        <begin position="769"/>
        <end position="928"/>
    </location>
</feature>
<dbReference type="InterPro" id="IPR038718">
    <property type="entry name" value="SNF2-like_sf"/>
</dbReference>
<dbReference type="InterPro" id="IPR007527">
    <property type="entry name" value="Znf_SWIM"/>
</dbReference>
<proteinExistence type="predicted"/>
<dbReference type="GO" id="GO:0004386">
    <property type="term" value="F:helicase activity"/>
    <property type="evidence" value="ECO:0007669"/>
    <property type="project" value="UniProtKB-KW"/>
</dbReference>
<dbReference type="InterPro" id="IPR001650">
    <property type="entry name" value="Helicase_C-like"/>
</dbReference>
<evidence type="ECO:0000256" key="2">
    <source>
        <dbReference type="PROSITE-ProRule" id="PRU00325"/>
    </source>
</evidence>
<dbReference type="SMART" id="SM00490">
    <property type="entry name" value="HELICc"/>
    <property type="match status" value="1"/>
</dbReference>
<dbReference type="Proteomes" id="UP000652681">
    <property type="component" value="Unassembled WGS sequence"/>
</dbReference>
<evidence type="ECO:0000313" key="6">
    <source>
        <dbReference type="EMBL" id="MBC9811558.1"/>
    </source>
</evidence>
<dbReference type="Pfam" id="PF00176">
    <property type="entry name" value="SNF2-rel_dom"/>
    <property type="match status" value="1"/>
</dbReference>
<keyword evidence="2" id="KW-0862">Zinc</keyword>
<dbReference type="Gene3D" id="3.40.50.300">
    <property type="entry name" value="P-loop containing nucleotide triphosphate hydrolases"/>
    <property type="match status" value="1"/>
</dbReference>
<dbReference type="CDD" id="cd18793">
    <property type="entry name" value="SF2_C_SNF"/>
    <property type="match status" value="1"/>
</dbReference>
<reference evidence="6" key="1">
    <citation type="submission" date="2020-09" db="EMBL/GenBank/DDBJ databases">
        <title>Taishania pollutisoli gen. nov., sp. nov., Isolated from Tetrabromobisphenol A-Contaminated Soil.</title>
        <authorList>
            <person name="Chen Q."/>
        </authorList>
    </citation>
    <scope>NUCLEOTIDE SEQUENCE</scope>
    <source>
        <strain evidence="6">CZZ-1</strain>
    </source>
</reference>
<gene>
    <name evidence="6" type="ORF">H9Y05_03635</name>
</gene>
<dbReference type="InterPro" id="IPR027417">
    <property type="entry name" value="P-loop_NTPase"/>
</dbReference>
<keyword evidence="6" id="KW-0547">Nucleotide-binding</keyword>
<evidence type="ECO:0000259" key="4">
    <source>
        <dbReference type="PROSITE" id="PS51192"/>
    </source>
</evidence>
<feature type="domain" description="SWIM-type" evidence="3">
    <location>
        <begin position="49"/>
        <end position="86"/>
    </location>
</feature>
<dbReference type="GO" id="GO:0016787">
    <property type="term" value="F:hydrolase activity"/>
    <property type="evidence" value="ECO:0007669"/>
    <property type="project" value="UniProtKB-KW"/>
</dbReference>
<dbReference type="SMART" id="SM00487">
    <property type="entry name" value="DEXDc"/>
    <property type="match status" value="1"/>
</dbReference>
<dbReference type="PROSITE" id="PS51192">
    <property type="entry name" value="HELICASE_ATP_BIND_1"/>
    <property type="match status" value="1"/>
</dbReference>
<keyword evidence="6" id="KW-0067">ATP-binding</keyword>
<evidence type="ECO:0000259" key="3">
    <source>
        <dbReference type="PROSITE" id="PS50966"/>
    </source>
</evidence>
<dbReference type="EMBL" id="JACVEL010000002">
    <property type="protein sequence ID" value="MBC9811558.1"/>
    <property type="molecule type" value="Genomic_DNA"/>
</dbReference>
<keyword evidence="6" id="KW-0347">Helicase</keyword>
<dbReference type="GO" id="GO:0005524">
    <property type="term" value="F:ATP binding"/>
    <property type="evidence" value="ECO:0007669"/>
    <property type="project" value="InterPro"/>
</dbReference>
<feature type="domain" description="Helicase C-terminal" evidence="5">
    <location>
        <begin position="1051"/>
        <end position="1206"/>
    </location>
</feature>